<evidence type="ECO:0000313" key="1">
    <source>
        <dbReference type="EMBL" id="KAI1898776.1"/>
    </source>
</evidence>
<organism evidence="1 2">
    <name type="scientific">Albula goreensis</name>
    <dbReference type="NCBI Taxonomy" id="1534307"/>
    <lineage>
        <taxon>Eukaryota</taxon>
        <taxon>Metazoa</taxon>
        <taxon>Chordata</taxon>
        <taxon>Craniata</taxon>
        <taxon>Vertebrata</taxon>
        <taxon>Euteleostomi</taxon>
        <taxon>Actinopterygii</taxon>
        <taxon>Neopterygii</taxon>
        <taxon>Teleostei</taxon>
        <taxon>Albuliformes</taxon>
        <taxon>Albulidae</taxon>
        <taxon>Albula</taxon>
    </lineage>
</organism>
<reference evidence="1" key="1">
    <citation type="submission" date="2021-01" db="EMBL/GenBank/DDBJ databases">
        <authorList>
            <person name="Zahm M."/>
            <person name="Roques C."/>
            <person name="Cabau C."/>
            <person name="Klopp C."/>
            <person name="Donnadieu C."/>
            <person name="Jouanno E."/>
            <person name="Lampietro C."/>
            <person name="Louis A."/>
            <person name="Herpin A."/>
            <person name="Echchiki A."/>
            <person name="Berthelot C."/>
            <person name="Parey E."/>
            <person name="Roest-Crollius H."/>
            <person name="Braasch I."/>
            <person name="Postlethwait J."/>
            <person name="Bobe J."/>
            <person name="Montfort J."/>
            <person name="Bouchez O."/>
            <person name="Begum T."/>
            <person name="Mejri S."/>
            <person name="Adams A."/>
            <person name="Chen W.-J."/>
            <person name="Guiguen Y."/>
        </authorList>
    </citation>
    <scope>NUCLEOTIDE SEQUENCE</scope>
    <source>
        <tissue evidence="1">Blood</tissue>
    </source>
</reference>
<gene>
    <name evidence="1" type="ORF">AGOR_G00075850</name>
</gene>
<sequence>MFLLTLRSCKIAVGLNILGDLLNYTGSRRYTETQNKIGQISRRKAISRWRLEEERLDVQKAQESRIARPGRQRGLSPCLPREVIVL</sequence>
<dbReference type="AlphaFoldDB" id="A0A8T3DS88"/>
<accession>A0A8T3DS88</accession>
<name>A0A8T3DS88_9TELE</name>
<comment type="caution">
    <text evidence="1">The sequence shown here is derived from an EMBL/GenBank/DDBJ whole genome shotgun (WGS) entry which is preliminary data.</text>
</comment>
<keyword evidence="2" id="KW-1185">Reference proteome</keyword>
<dbReference type="Proteomes" id="UP000829720">
    <property type="component" value="Unassembled WGS sequence"/>
</dbReference>
<evidence type="ECO:0000313" key="2">
    <source>
        <dbReference type="Proteomes" id="UP000829720"/>
    </source>
</evidence>
<dbReference type="EMBL" id="JAERUA010000006">
    <property type="protein sequence ID" value="KAI1898776.1"/>
    <property type="molecule type" value="Genomic_DNA"/>
</dbReference>
<proteinExistence type="predicted"/>
<protein>
    <submittedName>
        <fullName evidence="1">Uncharacterized protein</fullName>
    </submittedName>
</protein>